<dbReference type="EMBL" id="FNZK01000001">
    <property type="protein sequence ID" value="SEI80803.1"/>
    <property type="molecule type" value="Genomic_DNA"/>
</dbReference>
<dbReference type="PANTHER" id="PTHR43227:SF7">
    <property type="entry name" value="ARABINOOLIGOSACCHARIDES TRANSPORT SYSTEM PERMEASE PROTEIN ARAP"/>
    <property type="match status" value="1"/>
</dbReference>
<feature type="transmembrane region" description="Helical" evidence="7">
    <location>
        <begin position="92"/>
        <end position="112"/>
    </location>
</feature>
<evidence type="ECO:0000256" key="2">
    <source>
        <dbReference type="ARBA" id="ARBA00022448"/>
    </source>
</evidence>
<keyword evidence="2 7" id="KW-0813">Transport</keyword>
<evidence type="ECO:0000313" key="10">
    <source>
        <dbReference type="Proteomes" id="UP000199662"/>
    </source>
</evidence>
<dbReference type="SUPFAM" id="SSF161098">
    <property type="entry name" value="MetI-like"/>
    <property type="match status" value="1"/>
</dbReference>
<evidence type="ECO:0000256" key="3">
    <source>
        <dbReference type="ARBA" id="ARBA00022475"/>
    </source>
</evidence>
<sequence length="314" mass="35466">MPEPIARTICTEKQKKKQWGDLFFSQTAAPYLFVLPFVISFLIFFLYPIISTVIMSFERIDGPGDVTFIGWQNYMNLLNPHFFNAIWITTKYTFWTLLVLIPLPLLFAVCLNKKTLPGRNFFRSAFFMPALTSVIVAGLFFRLAFGEQDTTLINSMLNVFGISSTVWLQNPNTAMFVMVLLCTWRWLGVNVIYFLSGLQSIPDELYEAASIDGANAWEKFLHITIPGLKPVIVYVLTISVYGGYSMFAESFALFSSARSPGEIGTTIVTYLYQEGFNNNNLGLGSAIGVGLFVLVMVLNIIQLWLNGFFKKEVD</sequence>
<feature type="transmembrane region" description="Helical" evidence="7">
    <location>
        <begin position="175"/>
        <end position="195"/>
    </location>
</feature>
<dbReference type="CDD" id="cd06261">
    <property type="entry name" value="TM_PBP2"/>
    <property type="match status" value="1"/>
</dbReference>
<dbReference type="GO" id="GO:0055085">
    <property type="term" value="P:transmembrane transport"/>
    <property type="evidence" value="ECO:0007669"/>
    <property type="project" value="InterPro"/>
</dbReference>
<proteinExistence type="inferred from homology"/>
<feature type="domain" description="ABC transmembrane type-1" evidence="8">
    <location>
        <begin position="86"/>
        <end position="302"/>
    </location>
</feature>
<dbReference type="Proteomes" id="UP000199662">
    <property type="component" value="Unassembled WGS sequence"/>
</dbReference>
<gene>
    <name evidence="9" type="ORF">SAMN05660742_101109</name>
</gene>
<organism evidence="9 10">
    <name type="scientific">Propionispira arboris</name>
    <dbReference type="NCBI Taxonomy" id="84035"/>
    <lineage>
        <taxon>Bacteria</taxon>
        <taxon>Bacillati</taxon>
        <taxon>Bacillota</taxon>
        <taxon>Negativicutes</taxon>
        <taxon>Selenomonadales</taxon>
        <taxon>Selenomonadaceae</taxon>
        <taxon>Propionispira</taxon>
    </lineage>
</organism>
<feature type="transmembrane region" description="Helical" evidence="7">
    <location>
        <begin position="281"/>
        <end position="305"/>
    </location>
</feature>
<evidence type="ECO:0000256" key="6">
    <source>
        <dbReference type="ARBA" id="ARBA00023136"/>
    </source>
</evidence>
<accession>A0A1H6TL60</accession>
<evidence type="ECO:0000256" key="4">
    <source>
        <dbReference type="ARBA" id="ARBA00022692"/>
    </source>
</evidence>
<evidence type="ECO:0000313" key="9">
    <source>
        <dbReference type="EMBL" id="SEI80803.1"/>
    </source>
</evidence>
<protein>
    <submittedName>
        <fullName evidence="9">Arabinosaccharide transport system permease protein</fullName>
    </submittedName>
</protein>
<keyword evidence="4 7" id="KW-0812">Transmembrane</keyword>
<evidence type="ECO:0000256" key="7">
    <source>
        <dbReference type="RuleBase" id="RU363032"/>
    </source>
</evidence>
<dbReference type="Gene3D" id="1.10.3720.10">
    <property type="entry name" value="MetI-like"/>
    <property type="match status" value="1"/>
</dbReference>
<keyword evidence="10" id="KW-1185">Reference proteome</keyword>
<keyword evidence="3" id="KW-1003">Cell membrane</keyword>
<dbReference type="PROSITE" id="PS50928">
    <property type="entry name" value="ABC_TM1"/>
    <property type="match status" value="1"/>
</dbReference>
<evidence type="ECO:0000259" key="8">
    <source>
        <dbReference type="PROSITE" id="PS50928"/>
    </source>
</evidence>
<reference evidence="9 10" key="1">
    <citation type="submission" date="2016-10" db="EMBL/GenBank/DDBJ databases">
        <authorList>
            <person name="de Groot N.N."/>
        </authorList>
    </citation>
    <scope>NUCLEOTIDE SEQUENCE [LARGE SCALE GENOMIC DNA]</scope>
    <source>
        <strain evidence="9 10">DSM 2179</strain>
    </source>
</reference>
<feature type="transmembrane region" description="Helical" evidence="7">
    <location>
        <begin position="22"/>
        <end position="50"/>
    </location>
</feature>
<dbReference type="RefSeq" id="WP_091828347.1">
    <property type="nucleotide sequence ID" value="NZ_FNZK01000001.1"/>
</dbReference>
<comment type="subcellular location">
    <subcellularLocation>
        <location evidence="1 7">Cell membrane</location>
        <topology evidence="1 7">Multi-pass membrane protein</topology>
    </subcellularLocation>
</comment>
<dbReference type="STRING" id="84035.SAMN05660742_101109"/>
<dbReference type="GO" id="GO:0005886">
    <property type="term" value="C:plasma membrane"/>
    <property type="evidence" value="ECO:0007669"/>
    <property type="project" value="UniProtKB-SubCell"/>
</dbReference>
<dbReference type="InterPro" id="IPR035906">
    <property type="entry name" value="MetI-like_sf"/>
</dbReference>
<name>A0A1H6TL60_9FIRM</name>
<dbReference type="AlphaFoldDB" id="A0A1H6TL60"/>
<keyword evidence="6 7" id="KW-0472">Membrane</keyword>
<dbReference type="PANTHER" id="PTHR43227">
    <property type="entry name" value="BLL4140 PROTEIN"/>
    <property type="match status" value="1"/>
</dbReference>
<feature type="transmembrane region" description="Helical" evidence="7">
    <location>
        <begin position="124"/>
        <end position="145"/>
    </location>
</feature>
<comment type="similarity">
    <text evidence="7">Belongs to the binding-protein-dependent transport system permease family.</text>
</comment>
<dbReference type="Pfam" id="PF00528">
    <property type="entry name" value="BPD_transp_1"/>
    <property type="match status" value="1"/>
</dbReference>
<evidence type="ECO:0000256" key="1">
    <source>
        <dbReference type="ARBA" id="ARBA00004651"/>
    </source>
</evidence>
<keyword evidence="5 7" id="KW-1133">Transmembrane helix</keyword>
<dbReference type="InterPro" id="IPR050809">
    <property type="entry name" value="UgpAE/MalFG_permease"/>
</dbReference>
<dbReference type="InterPro" id="IPR000515">
    <property type="entry name" value="MetI-like"/>
</dbReference>
<evidence type="ECO:0000256" key="5">
    <source>
        <dbReference type="ARBA" id="ARBA00022989"/>
    </source>
</evidence>
<feature type="transmembrane region" description="Helical" evidence="7">
    <location>
        <begin position="231"/>
        <end position="254"/>
    </location>
</feature>